<evidence type="ECO:0000256" key="8">
    <source>
        <dbReference type="ARBA" id="ARBA00023065"/>
    </source>
</evidence>
<proteinExistence type="inferred from homology"/>
<keyword evidence="14" id="KW-1185">Reference proteome</keyword>
<comment type="subcellular location">
    <subcellularLocation>
        <location evidence="1">Cell membrane</location>
        <topology evidence="1">Multi-pass membrane protein</topology>
    </subcellularLocation>
</comment>
<comment type="similarity">
    <text evidence="2">Belongs to the HAK/KUP transporter (TC 2.A.72.3) family.</text>
</comment>
<feature type="transmembrane region" description="Helical" evidence="10">
    <location>
        <begin position="20"/>
        <end position="49"/>
    </location>
</feature>
<dbReference type="Pfam" id="PF22776">
    <property type="entry name" value="K_trans_C"/>
    <property type="match status" value="1"/>
</dbReference>
<dbReference type="AlphaFoldDB" id="A0A834GJD5"/>
<dbReference type="InterPro" id="IPR003855">
    <property type="entry name" value="K+_transporter"/>
</dbReference>
<accession>A0A834GJD5</accession>
<comment type="caution">
    <text evidence="13">The sequence shown here is derived from an EMBL/GenBank/DDBJ whole genome shotgun (WGS) entry which is preliminary data.</text>
</comment>
<evidence type="ECO:0000256" key="1">
    <source>
        <dbReference type="ARBA" id="ARBA00004651"/>
    </source>
</evidence>
<feature type="transmembrane region" description="Helical" evidence="10">
    <location>
        <begin position="292"/>
        <end position="310"/>
    </location>
</feature>
<organism evidence="13 14">
    <name type="scientific">Rhododendron simsii</name>
    <name type="common">Sims's rhododendron</name>
    <dbReference type="NCBI Taxonomy" id="118357"/>
    <lineage>
        <taxon>Eukaryota</taxon>
        <taxon>Viridiplantae</taxon>
        <taxon>Streptophyta</taxon>
        <taxon>Embryophyta</taxon>
        <taxon>Tracheophyta</taxon>
        <taxon>Spermatophyta</taxon>
        <taxon>Magnoliopsida</taxon>
        <taxon>eudicotyledons</taxon>
        <taxon>Gunneridae</taxon>
        <taxon>Pentapetalae</taxon>
        <taxon>asterids</taxon>
        <taxon>Ericales</taxon>
        <taxon>Ericaceae</taxon>
        <taxon>Ericoideae</taxon>
        <taxon>Rhodoreae</taxon>
        <taxon>Rhododendron</taxon>
    </lineage>
</organism>
<keyword evidence="3" id="KW-0813">Transport</keyword>
<dbReference type="InterPro" id="IPR053952">
    <property type="entry name" value="K_trans_C"/>
</dbReference>
<evidence type="ECO:0000259" key="11">
    <source>
        <dbReference type="Pfam" id="PF02705"/>
    </source>
</evidence>
<evidence type="ECO:0000256" key="6">
    <source>
        <dbReference type="ARBA" id="ARBA00022958"/>
    </source>
</evidence>
<sequence>MKSRTKNFLERSSGAQTVLMLIVLLGTCMVIGGGALTPAASVLSALSGVQSISSKITQEHVVLMAVVLLVALFGFQRFGTGRVSFSFSPIMLLWFASNVAIGLYNIAKYEPSILKALSPHYIIVFFQRNGKTGWTLLGAEAMFADLGHFNKGAIQIAFSSFVYPALVITYAGEASYLIKHPDKMSTAFYSSIPRPVYWPMFVISTAAAIVASQSMISASFSIVKQSLALGCFPRVNMVHTSSKHEGQIYSPEINFTLLLICIGLVLGFKGGVQIGNAYGVYMTSLLNKIPQGGWVPFAISFFFMTIMLSWTCGRSKKSMYEVERKMSLEELESMLSTASLSRPPGIYLFCTDLVNGIPPIIRHYIEHTNSVREIMVIVTVKTLPIKTIPLEERFIVGKLALDGVYRCLVQFGYKDFPSLAGDDCIASVVAKLPELAISTEESEKLDSAMERGAVFVMGRTILKATKNNKWLGRFTIDYLYRFFQKNCRSALTTLEIPPGKTLQVGMLYEI</sequence>
<dbReference type="OrthoDB" id="504708at2759"/>
<reference evidence="13" key="1">
    <citation type="submission" date="2019-11" db="EMBL/GenBank/DDBJ databases">
        <authorList>
            <person name="Liu Y."/>
            <person name="Hou J."/>
            <person name="Li T.-Q."/>
            <person name="Guan C.-H."/>
            <person name="Wu X."/>
            <person name="Wu H.-Z."/>
            <person name="Ling F."/>
            <person name="Zhang R."/>
            <person name="Shi X.-G."/>
            <person name="Ren J.-P."/>
            <person name="Chen E.-F."/>
            <person name="Sun J.-M."/>
        </authorList>
    </citation>
    <scope>NUCLEOTIDE SEQUENCE</scope>
    <source>
        <strain evidence="13">Adult_tree_wgs_1</strain>
        <tissue evidence="13">Leaves</tissue>
    </source>
</reference>
<feature type="domain" description="K+ potassium transporter integral membrane" evidence="11">
    <location>
        <begin position="11"/>
        <end position="281"/>
    </location>
</feature>
<evidence type="ECO:0000313" key="13">
    <source>
        <dbReference type="EMBL" id="KAF7133257.1"/>
    </source>
</evidence>
<feature type="domain" description="K+ potassium transporter C-terminal" evidence="12">
    <location>
        <begin position="344"/>
        <end position="510"/>
    </location>
</feature>
<dbReference type="PANTHER" id="PTHR30540:SF106">
    <property type="entry name" value="POTASSIUM TRANSPORTER 26"/>
    <property type="match status" value="1"/>
</dbReference>
<feature type="transmembrane region" description="Helical" evidence="10">
    <location>
        <begin position="61"/>
        <end position="79"/>
    </location>
</feature>
<evidence type="ECO:0000256" key="5">
    <source>
        <dbReference type="ARBA" id="ARBA00022692"/>
    </source>
</evidence>
<feature type="transmembrane region" description="Helical" evidence="10">
    <location>
        <begin position="253"/>
        <end position="272"/>
    </location>
</feature>
<evidence type="ECO:0000256" key="10">
    <source>
        <dbReference type="SAM" id="Phobius"/>
    </source>
</evidence>
<keyword evidence="4" id="KW-0633">Potassium transport</keyword>
<keyword evidence="7 10" id="KW-1133">Transmembrane helix</keyword>
<gene>
    <name evidence="13" type="ORF">RHSIM_Rhsim09G0203400</name>
</gene>
<dbReference type="Pfam" id="PF02705">
    <property type="entry name" value="K_trans"/>
    <property type="match status" value="1"/>
</dbReference>
<dbReference type="InterPro" id="IPR053951">
    <property type="entry name" value="K_trans_N"/>
</dbReference>
<evidence type="ECO:0008006" key="15">
    <source>
        <dbReference type="Google" id="ProtNLM"/>
    </source>
</evidence>
<evidence type="ECO:0000256" key="3">
    <source>
        <dbReference type="ARBA" id="ARBA00022448"/>
    </source>
</evidence>
<evidence type="ECO:0000256" key="2">
    <source>
        <dbReference type="ARBA" id="ARBA00008440"/>
    </source>
</evidence>
<keyword evidence="6" id="KW-0630">Potassium</keyword>
<keyword evidence="9 10" id="KW-0472">Membrane</keyword>
<dbReference type="GO" id="GO:0005886">
    <property type="term" value="C:plasma membrane"/>
    <property type="evidence" value="ECO:0007669"/>
    <property type="project" value="UniProtKB-SubCell"/>
</dbReference>
<evidence type="ECO:0000256" key="9">
    <source>
        <dbReference type="ARBA" id="ARBA00023136"/>
    </source>
</evidence>
<keyword evidence="8" id="KW-0406">Ion transport</keyword>
<dbReference type="Proteomes" id="UP000626092">
    <property type="component" value="Unassembled WGS sequence"/>
</dbReference>
<evidence type="ECO:0000256" key="4">
    <source>
        <dbReference type="ARBA" id="ARBA00022538"/>
    </source>
</evidence>
<name>A0A834GJD5_RHOSS</name>
<protein>
    <recommendedName>
        <fullName evidence="15">Potassium transporter</fullName>
    </recommendedName>
</protein>
<dbReference type="PANTHER" id="PTHR30540">
    <property type="entry name" value="OSMOTIC STRESS POTASSIUM TRANSPORTER"/>
    <property type="match status" value="1"/>
</dbReference>
<dbReference type="GO" id="GO:0015079">
    <property type="term" value="F:potassium ion transmembrane transporter activity"/>
    <property type="evidence" value="ECO:0007669"/>
    <property type="project" value="InterPro"/>
</dbReference>
<feature type="transmembrane region" description="Helical" evidence="10">
    <location>
        <begin position="156"/>
        <end position="176"/>
    </location>
</feature>
<evidence type="ECO:0000259" key="12">
    <source>
        <dbReference type="Pfam" id="PF22776"/>
    </source>
</evidence>
<dbReference type="EMBL" id="WJXA01000009">
    <property type="protein sequence ID" value="KAF7133257.1"/>
    <property type="molecule type" value="Genomic_DNA"/>
</dbReference>
<evidence type="ECO:0000313" key="14">
    <source>
        <dbReference type="Proteomes" id="UP000626092"/>
    </source>
</evidence>
<evidence type="ECO:0000256" key="7">
    <source>
        <dbReference type="ARBA" id="ARBA00022989"/>
    </source>
</evidence>
<feature type="transmembrane region" description="Helical" evidence="10">
    <location>
        <begin position="85"/>
        <end position="107"/>
    </location>
</feature>
<keyword evidence="5 10" id="KW-0812">Transmembrane</keyword>